<gene>
    <name evidence="2" type="ORF">DILT_LOCUS10061</name>
</gene>
<evidence type="ECO:0000313" key="2">
    <source>
        <dbReference type="EMBL" id="VDN14230.1"/>
    </source>
</evidence>
<name>A0A3P7LLM7_DIBLA</name>
<reference evidence="2 3" key="1">
    <citation type="submission" date="2018-11" db="EMBL/GenBank/DDBJ databases">
        <authorList>
            <consortium name="Pathogen Informatics"/>
        </authorList>
    </citation>
    <scope>NUCLEOTIDE SEQUENCE [LARGE SCALE GENOMIC DNA]</scope>
</reference>
<accession>A0A3P7LLM7</accession>
<keyword evidence="3" id="KW-1185">Reference proteome</keyword>
<protein>
    <submittedName>
        <fullName evidence="2">Uncharacterized protein</fullName>
    </submittedName>
</protein>
<proteinExistence type="predicted"/>
<evidence type="ECO:0000313" key="3">
    <source>
        <dbReference type="Proteomes" id="UP000281553"/>
    </source>
</evidence>
<dbReference type="Proteomes" id="UP000281553">
    <property type="component" value="Unassembled WGS sequence"/>
</dbReference>
<dbReference type="AlphaFoldDB" id="A0A3P7LLM7"/>
<feature type="region of interest" description="Disordered" evidence="1">
    <location>
        <begin position="21"/>
        <end position="73"/>
    </location>
</feature>
<organism evidence="2 3">
    <name type="scientific">Dibothriocephalus latus</name>
    <name type="common">Fish tapeworm</name>
    <name type="synonym">Diphyllobothrium latum</name>
    <dbReference type="NCBI Taxonomy" id="60516"/>
    <lineage>
        <taxon>Eukaryota</taxon>
        <taxon>Metazoa</taxon>
        <taxon>Spiralia</taxon>
        <taxon>Lophotrochozoa</taxon>
        <taxon>Platyhelminthes</taxon>
        <taxon>Cestoda</taxon>
        <taxon>Eucestoda</taxon>
        <taxon>Diphyllobothriidea</taxon>
        <taxon>Diphyllobothriidae</taxon>
        <taxon>Dibothriocephalus</taxon>
    </lineage>
</organism>
<feature type="compositionally biased region" description="Polar residues" evidence="1">
    <location>
        <begin position="44"/>
        <end position="60"/>
    </location>
</feature>
<evidence type="ECO:0000256" key="1">
    <source>
        <dbReference type="SAM" id="MobiDB-lite"/>
    </source>
</evidence>
<sequence>MDAAAGNWRLIIYSLRLKASLPDKGDASGVGTITSGHSEGRSAGSDSHSGPNRGTLQSHRQVCHRGPPLSRSDHRIQLDEVLTGALSDRECDALW</sequence>
<dbReference type="EMBL" id="UYRU01058647">
    <property type="protein sequence ID" value="VDN14230.1"/>
    <property type="molecule type" value="Genomic_DNA"/>
</dbReference>